<dbReference type="Pfam" id="PF13393">
    <property type="entry name" value="tRNA-synt_His"/>
    <property type="match status" value="1"/>
</dbReference>
<dbReference type="SUPFAM" id="SSF52954">
    <property type="entry name" value="Class II aaRS ABD-related"/>
    <property type="match status" value="1"/>
</dbReference>
<name>A0ABW3T7D8_9CAUL</name>
<keyword evidence="7 10" id="KW-0648">Protein biosynthesis</keyword>
<dbReference type="Gene3D" id="3.40.50.800">
    <property type="entry name" value="Anticodon-binding domain"/>
    <property type="match status" value="1"/>
</dbReference>
<evidence type="ECO:0000256" key="8">
    <source>
        <dbReference type="ARBA" id="ARBA00023146"/>
    </source>
</evidence>
<dbReference type="RefSeq" id="WP_377354877.1">
    <property type="nucleotide sequence ID" value="NZ_JBHTLQ010000099.1"/>
</dbReference>
<dbReference type="InterPro" id="IPR004516">
    <property type="entry name" value="HisRS/HisZ"/>
</dbReference>
<comment type="subunit">
    <text evidence="2 10">Homodimer.</text>
</comment>
<dbReference type="PIRSF" id="PIRSF001549">
    <property type="entry name" value="His-tRNA_synth"/>
    <property type="match status" value="1"/>
</dbReference>
<dbReference type="InterPro" id="IPR045864">
    <property type="entry name" value="aa-tRNA-synth_II/BPL/LPL"/>
</dbReference>
<dbReference type="InterPro" id="IPR036621">
    <property type="entry name" value="Anticodon-bd_dom_sf"/>
</dbReference>
<evidence type="ECO:0000256" key="3">
    <source>
        <dbReference type="ARBA" id="ARBA00022490"/>
    </source>
</evidence>
<dbReference type="PANTHER" id="PTHR11476:SF7">
    <property type="entry name" value="HISTIDINE--TRNA LIGASE"/>
    <property type="match status" value="1"/>
</dbReference>
<evidence type="ECO:0000256" key="6">
    <source>
        <dbReference type="ARBA" id="ARBA00022840"/>
    </source>
</evidence>
<keyword evidence="8 10" id="KW-0030">Aminoacyl-tRNA synthetase</keyword>
<comment type="similarity">
    <text evidence="1 10">Belongs to the class-II aminoacyl-tRNA synthetase family.</text>
</comment>
<feature type="domain" description="Aminoacyl-transfer RNA synthetases class-II family profile" evidence="11">
    <location>
        <begin position="39"/>
        <end position="377"/>
    </location>
</feature>
<dbReference type="InterPro" id="IPR015807">
    <property type="entry name" value="His-tRNA-ligase"/>
</dbReference>
<dbReference type="CDD" id="cd00773">
    <property type="entry name" value="HisRS-like_core"/>
    <property type="match status" value="1"/>
</dbReference>
<dbReference type="InterPro" id="IPR004154">
    <property type="entry name" value="Anticodon-bd"/>
</dbReference>
<dbReference type="InterPro" id="IPR006195">
    <property type="entry name" value="aa-tRNA-synth_II"/>
</dbReference>
<evidence type="ECO:0000256" key="5">
    <source>
        <dbReference type="ARBA" id="ARBA00022741"/>
    </source>
</evidence>
<evidence type="ECO:0000256" key="4">
    <source>
        <dbReference type="ARBA" id="ARBA00022598"/>
    </source>
</evidence>
<proteinExistence type="inferred from homology"/>
<evidence type="ECO:0000313" key="13">
    <source>
        <dbReference type="Proteomes" id="UP001597216"/>
    </source>
</evidence>
<dbReference type="GO" id="GO:0004821">
    <property type="term" value="F:histidine-tRNA ligase activity"/>
    <property type="evidence" value="ECO:0007669"/>
    <property type="project" value="UniProtKB-EC"/>
</dbReference>
<comment type="catalytic activity">
    <reaction evidence="9 10">
        <text>tRNA(His) + L-histidine + ATP = L-histidyl-tRNA(His) + AMP + diphosphate + H(+)</text>
        <dbReference type="Rhea" id="RHEA:17313"/>
        <dbReference type="Rhea" id="RHEA-COMP:9665"/>
        <dbReference type="Rhea" id="RHEA-COMP:9689"/>
        <dbReference type="ChEBI" id="CHEBI:15378"/>
        <dbReference type="ChEBI" id="CHEBI:30616"/>
        <dbReference type="ChEBI" id="CHEBI:33019"/>
        <dbReference type="ChEBI" id="CHEBI:57595"/>
        <dbReference type="ChEBI" id="CHEBI:78442"/>
        <dbReference type="ChEBI" id="CHEBI:78527"/>
        <dbReference type="ChEBI" id="CHEBI:456215"/>
        <dbReference type="EC" id="6.1.1.21"/>
    </reaction>
</comment>
<keyword evidence="6 10" id="KW-0067">ATP-binding</keyword>
<sequence length="488" mass="51923">MSEASQRPEARSPRGFVDRRARDLAAEREILTRVSAVYERYGFEALDTGAFEYADALGKFLPDADRPNEGVFALQDDDEQWMALRYDLTAPLARFVAQTWETLPKPFRRYAFGPVWRNEKPGPGRFREFVQCDADTVGSSRPEADAEIIAMAAEGLGAAGLPTGGYVVKINNRKLLNGLLATAGVSSEGQKLAVLRAVDKLDRLGADGVRLLLGEGRKDESGAFTKGAGLDAKAAEAVLAFTAAGAASRSETLDAIARVIGGSAEGDEGLAELARIDAALKGLGVGADQAVFDPSVVRGLEYYTGAVFEAELLLQTTDDKGEPVRFGSVGGGGRYDDLVARFTGERTPATGFSFGVSRLASALRAAGRNLGREVRGPVVVIAFSQDDMGEYFKLVGELRAAGIPAEVYLGASGMKAQMKYADRRLSPAAIMLGGDEVAAGTVTVKDLDLGRELSAGVTDNAAWRAERPGQQTIPRAELIPALRRILEA</sequence>
<accession>A0ABW3T7D8</accession>
<dbReference type="CDD" id="cd00859">
    <property type="entry name" value="HisRS_anticodon"/>
    <property type="match status" value="1"/>
</dbReference>
<dbReference type="SUPFAM" id="SSF55681">
    <property type="entry name" value="Class II aaRS and biotin synthetases"/>
    <property type="match status" value="1"/>
</dbReference>
<evidence type="ECO:0000256" key="10">
    <source>
        <dbReference type="HAMAP-Rule" id="MF_00127"/>
    </source>
</evidence>
<dbReference type="EC" id="6.1.1.21" evidence="10"/>
<reference evidence="13" key="1">
    <citation type="journal article" date="2019" name="Int. J. Syst. Evol. Microbiol.">
        <title>The Global Catalogue of Microorganisms (GCM) 10K type strain sequencing project: providing services to taxonomists for standard genome sequencing and annotation.</title>
        <authorList>
            <consortium name="The Broad Institute Genomics Platform"/>
            <consortium name="The Broad Institute Genome Sequencing Center for Infectious Disease"/>
            <person name="Wu L."/>
            <person name="Ma J."/>
        </authorList>
    </citation>
    <scope>NUCLEOTIDE SEQUENCE [LARGE SCALE GENOMIC DNA]</scope>
    <source>
        <strain evidence="13">CCUG 55074</strain>
    </source>
</reference>
<dbReference type="Proteomes" id="UP001597216">
    <property type="component" value="Unassembled WGS sequence"/>
</dbReference>
<dbReference type="InterPro" id="IPR033656">
    <property type="entry name" value="HisRS_anticodon"/>
</dbReference>
<keyword evidence="3 10" id="KW-0963">Cytoplasm</keyword>
<dbReference type="HAMAP" id="MF_00127">
    <property type="entry name" value="His_tRNA_synth"/>
    <property type="match status" value="1"/>
</dbReference>
<keyword evidence="13" id="KW-1185">Reference proteome</keyword>
<organism evidence="12 13">
    <name type="scientific">Phenylobacterium conjunctum</name>
    <dbReference type="NCBI Taxonomy" id="1298959"/>
    <lineage>
        <taxon>Bacteria</taxon>
        <taxon>Pseudomonadati</taxon>
        <taxon>Pseudomonadota</taxon>
        <taxon>Alphaproteobacteria</taxon>
        <taxon>Caulobacterales</taxon>
        <taxon>Caulobacteraceae</taxon>
        <taxon>Phenylobacterium</taxon>
    </lineage>
</organism>
<evidence type="ECO:0000256" key="2">
    <source>
        <dbReference type="ARBA" id="ARBA00011738"/>
    </source>
</evidence>
<evidence type="ECO:0000256" key="7">
    <source>
        <dbReference type="ARBA" id="ARBA00022917"/>
    </source>
</evidence>
<evidence type="ECO:0000259" key="11">
    <source>
        <dbReference type="PROSITE" id="PS50862"/>
    </source>
</evidence>
<evidence type="ECO:0000256" key="9">
    <source>
        <dbReference type="ARBA" id="ARBA00047639"/>
    </source>
</evidence>
<protein>
    <recommendedName>
        <fullName evidence="10">Histidine--tRNA ligase</fullName>
        <ecNumber evidence="10">6.1.1.21</ecNumber>
    </recommendedName>
    <alternativeName>
        <fullName evidence="10">Histidyl-tRNA synthetase</fullName>
        <shortName evidence="10">HisRS</shortName>
    </alternativeName>
</protein>
<dbReference type="PROSITE" id="PS50862">
    <property type="entry name" value="AA_TRNA_LIGASE_II"/>
    <property type="match status" value="1"/>
</dbReference>
<dbReference type="NCBIfam" id="TIGR00442">
    <property type="entry name" value="hisS"/>
    <property type="match status" value="1"/>
</dbReference>
<dbReference type="EMBL" id="JBHTLQ010000099">
    <property type="protein sequence ID" value="MFD1192975.1"/>
    <property type="molecule type" value="Genomic_DNA"/>
</dbReference>
<dbReference type="Gene3D" id="3.30.930.10">
    <property type="entry name" value="Bira Bifunctional Protein, Domain 2"/>
    <property type="match status" value="1"/>
</dbReference>
<comment type="subcellular location">
    <subcellularLocation>
        <location evidence="10">Cytoplasm</location>
    </subcellularLocation>
</comment>
<keyword evidence="4 10" id="KW-0436">Ligase</keyword>
<keyword evidence="5 10" id="KW-0547">Nucleotide-binding</keyword>
<gene>
    <name evidence="10 12" type="primary">hisS</name>
    <name evidence="12" type="ORF">ACFQ27_20470</name>
</gene>
<evidence type="ECO:0000256" key="1">
    <source>
        <dbReference type="ARBA" id="ARBA00008226"/>
    </source>
</evidence>
<dbReference type="PANTHER" id="PTHR11476">
    <property type="entry name" value="HISTIDYL-TRNA SYNTHETASE"/>
    <property type="match status" value="1"/>
</dbReference>
<dbReference type="InterPro" id="IPR041715">
    <property type="entry name" value="HisRS-like_core"/>
</dbReference>
<comment type="caution">
    <text evidence="12">The sequence shown here is derived from an EMBL/GenBank/DDBJ whole genome shotgun (WGS) entry which is preliminary data.</text>
</comment>
<dbReference type="Pfam" id="PF03129">
    <property type="entry name" value="HGTP_anticodon"/>
    <property type="match status" value="1"/>
</dbReference>
<evidence type="ECO:0000313" key="12">
    <source>
        <dbReference type="EMBL" id="MFD1192975.1"/>
    </source>
</evidence>